<proteinExistence type="predicted"/>
<dbReference type="Gene3D" id="1.10.510.10">
    <property type="entry name" value="Transferase(Phosphotransferase) domain 1"/>
    <property type="match status" value="1"/>
</dbReference>
<dbReference type="SMART" id="SM00220">
    <property type="entry name" value="S_TKc"/>
    <property type="match status" value="1"/>
</dbReference>
<dbReference type="GO" id="GO:0004674">
    <property type="term" value="F:protein serine/threonine kinase activity"/>
    <property type="evidence" value="ECO:0007669"/>
    <property type="project" value="UniProtKB-KW"/>
</dbReference>
<dbReference type="Gene3D" id="3.30.200.20">
    <property type="entry name" value="Phosphorylase Kinase, domain 1"/>
    <property type="match status" value="1"/>
</dbReference>
<keyword evidence="9" id="KW-1185">Reference proteome</keyword>
<evidence type="ECO:0000256" key="2">
    <source>
        <dbReference type="ARBA" id="ARBA00022679"/>
    </source>
</evidence>
<feature type="compositionally biased region" description="Polar residues" evidence="6">
    <location>
        <begin position="14"/>
        <end position="24"/>
    </location>
</feature>
<dbReference type="PROSITE" id="PS00108">
    <property type="entry name" value="PROTEIN_KINASE_ST"/>
    <property type="match status" value="1"/>
</dbReference>
<dbReference type="PANTHER" id="PTHR24351">
    <property type="entry name" value="RIBOSOMAL PROTEIN S6 KINASE"/>
    <property type="match status" value="1"/>
</dbReference>
<keyword evidence="5" id="KW-0067">ATP-binding</keyword>
<protein>
    <recommendedName>
        <fullName evidence="7">Protein kinase domain-containing protein</fullName>
    </recommendedName>
</protein>
<accession>A0AAV7AIJ0</accession>
<evidence type="ECO:0000313" key="9">
    <source>
        <dbReference type="Proteomes" id="UP000824782"/>
    </source>
</evidence>
<dbReference type="EMBL" id="WNYA01000007">
    <property type="protein sequence ID" value="KAG8561361.1"/>
    <property type="molecule type" value="Genomic_DNA"/>
</dbReference>
<keyword evidence="1" id="KW-0723">Serine/threonine-protein kinase</keyword>
<keyword evidence="4" id="KW-0418">Kinase</keyword>
<dbReference type="PROSITE" id="PS50011">
    <property type="entry name" value="PROTEIN_KINASE_DOM"/>
    <property type="match status" value="1"/>
</dbReference>
<dbReference type="InterPro" id="IPR000719">
    <property type="entry name" value="Prot_kinase_dom"/>
</dbReference>
<name>A0AAV7AIJ0_ENGPU</name>
<evidence type="ECO:0000256" key="4">
    <source>
        <dbReference type="ARBA" id="ARBA00022777"/>
    </source>
</evidence>
<evidence type="ECO:0000256" key="5">
    <source>
        <dbReference type="ARBA" id="ARBA00022840"/>
    </source>
</evidence>
<evidence type="ECO:0000256" key="6">
    <source>
        <dbReference type="SAM" id="MobiDB-lite"/>
    </source>
</evidence>
<evidence type="ECO:0000259" key="7">
    <source>
        <dbReference type="PROSITE" id="PS50011"/>
    </source>
</evidence>
<keyword evidence="3" id="KW-0547">Nucleotide-binding</keyword>
<comment type="caution">
    <text evidence="8">The sequence shown here is derived from an EMBL/GenBank/DDBJ whole genome shotgun (WGS) entry which is preliminary data.</text>
</comment>
<evidence type="ECO:0000256" key="3">
    <source>
        <dbReference type="ARBA" id="ARBA00022741"/>
    </source>
</evidence>
<dbReference type="Proteomes" id="UP000824782">
    <property type="component" value="Unassembled WGS sequence"/>
</dbReference>
<organism evidence="8 9">
    <name type="scientific">Engystomops pustulosus</name>
    <name type="common">Tungara frog</name>
    <name type="synonym">Physalaemus pustulosus</name>
    <dbReference type="NCBI Taxonomy" id="76066"/>
    <lineage>
        <taxon>Eukaryota</taxon>
        <taxon>Metazoa</taxon>
        <taxon>Chordata</taxon>
        <taxon>Craniata</taxon>
        <taxon>Vertebrata</taxon>
        <taxon>Euteleostomi</taxon>
        <taxon>Amphibia</taxon>
        <taxon>Batrachia</taxon>
        <taxon>Anura</taxon>
        <taxon>Neobatrachia</taxon>
        <taxon>Hyloidea</taxon>
        <taxon>Leptodactylidae</taxon>
        <taxon>Leiuperinae</taxon>
        <taxon>Engystomops</taxon>
    </lineage>
</organism>
<dbReference type="AlphaFoldDB" id="A0AAV7AIJ0"/>
<gene>
    <name evidence="8" type="ORF">GDO81_015326</name>
</gene>
<dbReference type="SUPFAM" id="SSF56112">
    <property type="entry name" value="Protein kinase-like (PK-like)"/>
    <property type="match status" value="1"/>
</dbReference>
<feature type="domain" description="Protein kinase" evidence="7">
    <location>
        <begin position="33"/>
        <end position="205"/>
    </location>
</feature>
<dbReference type="GO" id="GO:0005524">
    <property type="term" value="F:ATP binding"/>
    <property type="evidence" value="ECO:0007669"/>
    <property type="project" value="UniProtKB-KW"/>
</dbReference>
<sequence length="205" mass="22234">MGVPGSRGLGSNMRGPSTSVTSGSTAPNTIGGFVVHEVLGKGSFGKVMLASVPGQNIYKAIKIINIGNNAEALERERRILLAARDCPFVSHLSASLKSKRHMYFILEYLSGGSLESLIIQSGKLNIELVRFYTAELICGIQFLHGHGIAHRDIKPANIMLDEDGHIRIIDLGLAQDGLTASTKTADRLEHTATWPQRCTWINLTL</sequence>
<dbReference type="Pfam" id="PF00069">
    <property type="entry name" value="Pkinase"/>
    <property type="match status" value="1"/>
</dbReference>
<dbReference type="InterPro" id="IPR011009">
    <property type="entry name" value="Kinase-like_dom_sf"/>
</dbReference>
<feature type="region of interest" description="Disordered" evidence="6">
    <location>
        <begin position="1"/>
        <end position="24"/>
    </location>
</feature>
<evidence type="ECO:0000256" key="1">
    <source>
        <dbReference type="ARBA" id="ARBA00022527"/>
    </source>
</evidence>
<keyword evidence="2" id="KW-0808">Transferase</keyword>
<reference evidence="8" key="1">
    <citation type="thesis" date="2020" institute="ProQuest LLC" country="789 East Eisenhower Parkway, Ann Arbor, MI, USA">
        <title>Comparative Genomics and Chromosome Evolution.</title>
        <authorList>
            <person name="Mudd A.B."/>
        </authorList>
    </citation>
    <scope>NUCLEOTIDE SEQUENCE</scope>
    <source>
        <strain evidence="8">237g6f4</strain>
        <tissue evidence="8">Blood</tissue>
    </source>
</reference>
<evidence type="ECO:0000313" key="8">
    <source>
        <dbReference type="EMBL" id="KAG8561361.1"/>
    </source>
</evidence>
<dbReference type="InterPro" id="IPR008271">
    <property type="entry name" value="Ser/Thr_kinase_AS"/>
</dbReference>